<evidence type="ECO:0000256" key="1">
    <source>
        <dbReference type="SAM" id="MobiDB-lite"/>
    </source>
</evidence>
<dbReference type="Proteomes" id="UP000280698">
    <property type="component" value="Unassembled WGS sequence"/>
</dbReference>
<name>A0ABX9WDV5_9ACTN</name>
<protein>
    <recommendedName>
        <fullName evidence="4">Immunity protein 10</fullName>
    </recommendedName>
</protein>
<sequence>MQLVPSGSVPSTLRDVGDDDSEGYVLGVRESTEPGSWSLLFMECGDDLDDQEIDLGWDTYCLVVDPGQATYYGGVLACRVTDRHLYLRLTSDAAETLGLPTELTFALELPSDRISLLKRGLTRVFTSGRANAQPGTLAV</sequence>
<organism evidence="2 3">
    <name type="scientific">Micromonospora solifontis</name>
    <dbReference type="NCBI Taxonomy" id="2487138"/>
    <lineage>
        <taxon>Bacteria</taxon>
        <taxon>Bacillati</taxon>
        <taxon>Actinomycetota</taxon>
        <taxon>Actinomycetes</taxon>
        <taxon>Micromonosporales</taxon>
        <taxon>Micromonosporaceae</taxon>
        <taxon>Micromonospora</taxon>
    </lineage>
</organism>
<proteinExistence type="predicted"/>
<dbReference type="InterPro" id="IPR028962">
    <property type="entry name" value="Imm10"/>
</dbReference>
<reference evidence="2 3" key="1">
    <citation type="submission" date="2018-11" db="EMBL/GenBank/DDBJ databases">
        <title>Micromonospora sp. PPF5-17, a new actinomycetes isolated from a hot spring soil.</title>
        <authorList>
            <person name="Thawai C."/>
        </authorList>
    </citation>
    <scope>NUCLEOTIDE SEQUENCE [LARGE SCALE GENOMIC DNA]</scope>
    <source>
        <strain evidence="2 3">PPF5-17</strain>
    </source>
</reference>
<evidence type="ECO:0008006" key="4">
    <source>
        <dbReference type="Google" id="ProtNLM"/>
    </source>
</evidence>
<accession>A0ABX9WDV5</accession>
<dbReference type="EMBL" id="RJLN01000044">
    <property type="protein sequence ID" value="RNL98000.1"/>
    <property type="molecule type" value="Genomic_DNA"/>
</dbReference>
<evidence type="ECO:0000313" key="2">
    <source>
        <dbReference type="EMBL" id="RNL98000.1"/>
    </source>
</evidence>
<evidence type="ECO:0000313" key="3">
    <source>
        <dbReference type="Proteomes" id="UP000280698"/>
    </source>
</evidence>
<gene>
    <name evidence="2" type="ORF">EFE23_16500</name>
</gene>
<keyword evidence="3" id="KW-1185">Reference proteome</keyword>
<comment type="caution">
    <text evidence="2">The sequence shown here is derived from an EMBL/GenBank/DDBJ whole genome shotgun (WGS) entry which is preliminary data.</text>
</comment>
<feature type="region of interest" description="Disordered" evidence="1">
    <location>
        <begin position="1"/>
        <end position="22"/>
    </location>
</feature>
<dbReference type="Pfam" id="PF15588">
    <property type="entry name" value="Imm10"/>
    <property type="match status" value="1"/>
</dbReference>